<comment type="caution">
    <text evidence="3">The sequence shown here is derived from an EMBL/GenBank/DDBJ whole genome shotgun (WGS) entry which is preliminary data.</text>
</comment>
<protein>
    <recommendedName>
        <fullName evidence="2">Glycine zipper domain-containing protein</fullName>
    </recommendedName>
</protein>
<sequence>MAKTRTRRLAALPLLAALSLGACAGDLTDTQRRTGTGALGGAALGGLIGSFGGNAGWGALIGSAAGAGGGYLFDQSERSRERAYYQGRYDARRAGGRYREGRGPDY</sequence>
<feature type="domain" description="Glycine zipper" evidence="2">
    <location>
        <begin position="36"/>
        <end position="73"/>
    </location>
</feature>
<organism evidence="3 4">
    <name type="scientific">Craurococcus roseus</name>
    <dbReference type="NCBI Taxonomy" id="77585"/>
    <lineage>
        <taxon>Bacteria</taxon>
        <taxon>Pseudomonadati</taxon>
        <taxon>Pseudomonadota</taxon>
        <taxon>Alphaproteobacteria</taxon>
        <taxon>Acetobacterales</taxon>
        <taxon>Acetobacteraceae</taxon>
        <taxon>Craurococcus</taxon>
    </lineage>
</organism>
<keyword evidence="4" id="KW-1185">Reference proteome</keyword>
<accession>A0ABN1FAV0</accession>
<feature type="signal peptide" evidence="1">
    <location>
        <begin position="1"/>
        <end position="24"/>
    </location>
</feature>
<name>A0ABN1FAV0_9PROT</name>
<evidence type="ECO:0000313" key="4">
    <source>
        <dbReference type="Proteomes" id="UP001501588"/>
    </source>
</evidence>
<evidence type="ECO:0000313" key="3">
    <source>
        <dbReference type="EMBL" id="GAA0586732.1"/>
    </source>
</evidence>
<dbReference type="EMBL" id="BAAAFZ010000036">
    <property type="protein sequence ID" value="GAA0586732.1"/>
    <property type="molecule type" value="Genomic_DNA"/>
</dbReference>
<gene>
    <name evidence="3" type="ORF">GCM10009416_26590</name>
</gene>
<dbReference type="PROSITE" id="PS51257">
    <property type="entry name" value="PROKAR_LIPOPROTEIN"/>
    <property type="match status" value="1"/>
</dbReference>
<dbReference type="Proteomes" id="UP001501588">
    <property type="component" value="Unassembled WGS sequence"/>
</dbReference>
<dbReference type="RefSeq" id="WP_343895799.1">
    <property type="nucleotide sequence ID" value="NZ_BAAAFZ010000036.1"/>
</dbReference>
<dbReference type="Pfam" id="PF13488">
    <property type="entry name" value="Gly-zipper_Omp"/>
    <property type="match status" value="1"/>
</dbReference>
<dbReference type="InterPro" id="IPR039567">
    <property type="entry name" value="Gly-zipper"/>
</dbReference>
<evidence type="ECO:0000256" key="1">
    <source>
        <dbReference type="SAM" id="SignalP"/>
    </source>
</evidence>
<evidence type="ECO:0000259" key="2">
    <source>
        <dbReference type="Pfam" id="PF13488"/>
    </source>
</evidence>
<feature type="chain" id="PRO_5046845580" description="Glycine zipper domain-containing protein" evidence="1">
    <location>
        <begin position="25"/>
        <end position="106"/>
    </location>
</feature>
<proteinExistence type="predicted"/>
<keyword evidence="1" id="KW-0732">Signal</keyword>
<reference evidence="3 4" key="1">
    <citation type="journal article" date="2019" name="Int. J. Syst. Evol. Microbiol.">
        <title>The Global Catalogue of Microorganisms (GCM) 10K type strain sequencing project: providing services to taxonomists for standard genome sequencing and annotation.</title>
        <authorList>
            <consortium name="The Broad Institute Genomics Platform"/>
            <consortium name="The Broad Institute Genome Sequencing Center for Infectious Disease"/>
            <person name="Wu L."/>
            <person name="Ma J."/>
        </authorList>
    </citation>
    <scope>NUCLEOTIDE SEQUENCE [LARGE SCALE GENOMIC DNA]</scope>
    <source>
        <strain evidence="3 4">JCM 9933</strain>
    </source>
</reference>